<organism evidence="1 2">
    <name type="scientific">Peronospora effusa</name>
    <dbReference type="NCBI Taxonomy" id="542832"/>
    <lineage>
        <taxon>Eukaryota</taxon>
        <taxon>Sar</taxon>
        <taxon>Stramenopiles</taxon>
        <taxon>Oomycota</taxon>
        <taxon>Peronosporomycetes</taxon>
        <taxon>Peronosporales</taxon>
        <taxon>Peronosporaceae</taxon>
        <taxon>Peronospora</taxon>
    </lineage>
</organism>
<name>A0A425CER5_9STRA</name>
<proteinExistence type="predicted"/>
<dbReference type="VEuPathDB" id="FungiDB:DD237_003472"/>
<reference evidence="1 2" key="1">
    <citation type="submission" date="2018-06" db="EMBL/GenBank/DDBJ databases">
        <title>Comparative genomics of downy mildews reveals potential adaptations to biotrophy.</title>
        <authorList>
            <person name="Fletcher K."/>
            <person name="Klosterman S.J."/>
            <person name="Derevnina L."/>
            <person name="Martin F."/>
            <person name="Koike S."/>
            <person name="Reyes Chin-Wo S."/>
            <person name="Mou B."/>
            <person name="Michelmore R."/>
        </authorList>
    </citation>
    <scope>NUCLEOTIDE SEQUENCE [LARGE SCALE GENOMIC DNA]</scope>
    <source>
        <strain evidence="1 2">R13</strain>
    </source>
</reference>
<dbReference type="EMBL" id="QKXF01000156">
    <property type="protein sequence ID" value="RQM15439.1"/>
    <property type="molecule type" value="Genomic_DNA"/>
</dbReference>
<dbReference type="AlphaFoldDB" id="A0A425CER5"/>
<evidence type="ECO:0000313" key="2">
    <source>
        <dbReference type="Proteomes" id="UP000286097"/>
    </source>
</evidence>
<protein>
    <submittedName>
        <fullName evidence="1">Uncharacterized protein</fullName>
    </submittedName>
</protein>
<evidence type="ECO:0000313" key="1">
    <source>
        <dbReference type="EMBL" id="RQM15439.1"/>
    </source>
</evidence>
<accession>A0A425CER5</accession>
<dbReference type="Proteomes" id="UP000286097">
    <property type="component" value="Unassembled WGS sequence"/>
</dbReference>
<gene>
    <name evidence="1" type="ORF">DD237_003472</name>
</gene>
<sequence length="67" mass="7247">MKVTNLAISLWRGISVINNALRDAAIAKSPPTLNGGYGLRICGRRHPRNREHSSAILPLPSCGLSRV</sequence>
<comment type="caution">
    <text evidence="1">The sequence shown here is derived from an EMBL/GenBank/DDBJ whole genome shotgun (WGS) entry which is preliminary data.</text>
</comment>